<dbReference type="Proteomes" id="UP000887577">
    <property type="component" value="Unplaced"/>
</dbReference>
<reference evidence="3" key="1">
    <citation type="submission" date="2022-11" db="UniProtKB">
        <authorList>
            <consortium name="WormBaseParasite"/>
        </authorList>
    </citation>
    <scope>IDENTIFICATION</scope>
</reference>
<dbReference type="WBParaSite" id="PSU_v2.g17598.t1">
    <property type="protein sequence ID" value="PSU_v2.g17598.t1"/>
    <property type="gene ID" value="PSU_v2.g17598"/>
</dbReference>
<keyword evidence="2" id="KW-1185">Reference proteome</keyword>
<name>A0A914YDU2_9BILA</name>
<dbReference type="AlphaFoldDB" id="A0A914YDU2"/>
<proteinExistence type="predicted"/>
<evidence type="ECO:0000313" key="3">
    <source>
        <dbReference type="WBParaSite" id="PSU_v2.g17598.t1"/>
    </source>
</evidence>
<protein>
    <submittedName>
        <fullName evidence="3">Uncharacterized protein</fullName>
    </submittedName>
</protein>
<organism evidence="2 3">
    <name type="scientific">Panagrolaimus superbus</name>
    <dbReference type="NCBI Taxonomy" id="310955"/>
    <lineage>
        <taxon>Eukaryota</taxon>
        <taxon>Metazoa</taxon>
        <taxon>Ecdysozoa</taxon>
        <taxon>Nematoda</taxon>
        <taxon>Chromadorea</taxon>
        <taxon>Rhabditida</taxon>
        <taxon>Tylenchina</taxon>
        <taxon>Panagrolaimomorpha</taxon>
        <taxon>Panagrolaimoidea</taxon>
        <taxon>Panagrolaimidae</taxon>
        <taxon>Panagrolaimus</taxon>
    </lineage>
</organism>
<feature type="region of interest" description="Disordered" evidence="1">
    <location>
        <begin position="131"/>
        <end position="191"/>
    </location>
</feature>
<evidence type="ECO:0000256" key="1">
    <source>
        <dbReference type="SAM" id="MobiDB-lite"/>
    </source>
</evidence>
<accession>A0A914YDU2</accession>
<evidence type="ECO:0000313" key="2">
    <source>
        <dbReference type="Proteomes" id="UP000887577"/>
    </source>
</evidence>
<feature type="compositionally biased region" description="Polar residues" evidence="1">
    <location>
        <begin position="140"/>
        <end position="149"/>
    </location>
</feature>
<sequence length="233" mass="26450">MTVSSTFKNRKRFLQNSNREEIRSRVNNELTQYMLSLDDNADDDINDADKEKLESCKVTNLKSVKCLRHDGFEPYLQLHAELVESGRQSIANLLLFVARKASKCTRGYDLRDDDTYLDDNGNFKVSMLPLDAIPDDENTSPEPQSPVNNDKSDESGESDGTEASSNSDDESVVENPYFEESPLPKGLNKSARKSESVWHAKEDQVMIIMDQLLSVVNNNYLCYFNMLLKLCLC</sequence>